<dbReference type="PANTHER" id="PTHR16099">
    <property type="entry name" value="8-OXO-DGTP DIPHOSPHATES NUDT15"/>
    <property type="match status" value="1"/>
</dbReference>
<dbReference type="EMBL" id="PFET01000008">
    <property type="protein sequence ID" value="PJE75953.1"/>
    <property type="molecule type" value="Genomic_DNA"/>
</dbReference>
<evidence type="ECO:0000313" key="2">
    <source>
        <dbReference type="EMBL" id="PJE75953.1"/>
    </source>
</evidence>
<dbReference type="InterPro" id="IPR000086">
    <property type="entry name" value="NUDIX_hydrolase_dom"/>
</dbReference>
<dbReference type="InterPro" id="IPR015797">
    <property type="entry name" value="NUDIX_hydrolase-like_dom_sf"/>
</dbReference>
<dbReference type="Pfam" id="PF00293">
    <property type="entry name" value="NUDIX"/>
    <property type="match status" value="1"/>
</dbReference>
<name>A0A2M8LET7_9BACT</name>
<comment type="caution">
    <text evidence="2">The sequence shown here is derived from an EMBL/GenBank/DDBJ whole genome shotgun (WGS) entry which is preliminary data.</text>
</comment>
<dbReference type="GO" id="GO:0035539">
    <property type="term" value="F:8-oxo-7,8-dihydrodeoxyguanosine triphosphate pyrophosphatase activity"/>
    <property type="evidence" value="ECO:0007669"/>
    <property type="project" value="TreeGrafter"/>
</dbReference>
<gene>
    <name evidence="2" type="ORF">COV04_02260</name>
</gene>
<reference evidence="2 3" key="1">
    <citation type="submission" date="2017-09" db="EMBL/GenBank/DDBJ databases">
        <title>Depth-based differentiation of microbial function through sediment-hosted aquifers and enrichment of novel symbionts in the deep terrestrial subsurface.</title>
        <authorList>
            <person name="Probst A.J."/>
            <person name="Ladd B."/>
            <person name="Jarett J.K."/>
            <person name="Geller-Mcgrath D.E."/>
            <person name="Sieber C.M."/>
            <person name="Emerson J.B."/>
            <person name="Anantharaman K."/>
            <person name="Thomas B.C."/>
            <person name="Malmstrom R."/>
            <person name="Stieglmeier M."/>
            <person name="Klingl A."/>
            <person name="Woyke T."/>
            <person name="Ryan C.M."/>
            <person name="Banfield J.F."/>
        </authorList>
    </citation>
    <scope>NUCLEOTIDE SEQUENCE [LARGE SCALE GENOMIC DNA]</scope>
    <source>
        <strain evidence="2">CG10_big_fil_rev_8_21_14_0_10_48_11</strain>
    </source>
</reference>
<dbReference type="Proteomes" id="UP000231152">
    <property type="component" value="Unassembled WGS sequence"/>
</dbReference>
<dbReference type="GO" id="GO:0005829">
    <property type="term" value="C:cytosol"/>
    <property type="evidence" value="ECO:0007669"/>
    <property type="project" value="TreeGrafter"/>
</dbReference>
<evidence type="ECO:0000313" key="3">
    <source>
        <dbReference type="Proteomes" id="UP000231152"/>
    </source>
</evidence>
<dbReference type="Gene3D" id="3.90.79.10">
    <property type="entry name" value="Nucleoside Triphosphate Pyrophosphohydrolase"/>
    <property type="match status" value="1"/>
</dbReference>
<feature type="domain" description="Nudix hydrolase" evidence="1">
    <location>
        <begin position="4"/>
        <end position="133"/>
    </location>
</feature>
<dbReference type="PANTHER" id="PTHR16099:SF5">
    <property type="entry name" value="NUCLEOTIDE TRIPHOSPHATE DIPHOSPHATASE NUDT15"/>
    <property type="match status" value="1"/>
</dbReference>
<dbReference type="SUPFAM" id="SSF55811">
    <property type="entry name" value="Nudix"/>
    <property type="match status" value="1"/>
</dbReference>
<dbReference type="CDD" id="cd04678">
    <property type="entry name" value="NUDIX_MTH2_Nudt15"/>
    <property type="match status" value="1"/>
</dbReference>
<dbReference type="AlphaFoldDB" id="A0A2M8LET7"/>
<organism evidence="2 3">
    <name type="scientific">Candidatus Uhrbacteria bacterium CG10_big_fil_rev_8_21_14_0_10_48_11</name>
    <dbReference type="NCBI Taxonomy" id="1975037"/>
    <lineage>
        <taxon>Bacteria</taxon>
        <taxon>Candidatus Uhriibacteriota</taxon>
    </lineage>
</organism>
<protein>
    <submittedName>
        <fullName evidence="2">DNA mismatch repair protein MutT</fullName>
    </submittedName>
</protein>
<dbReference type="GO" id="GO:0006203">
    <property type="term" value="P:dGTP catabolic process"/>
    <property type="evidence" value="ECO:0007669"/>
    <property type="project" value="TreeGrafter"/>
</dbReference>
<dbReference type="PROSITE" id="PS51462">
    <property type="entry name" value="NUDIX"/>
    <property type="match status" value="1"/>
</dbReference>
<proteinExistence type="predicted"/>
<dbReference type="FunFam" id="3.90.79.10:FF:000060">
    <property type="entry name" value="Nudix hydrolase 1"/>
    <property type="match status" value="1"/>
</dbReference>
<accession>A0A2M8LET7</accession>
<evidence type="ECO:0000259" key="1">
    <source>
        <dbReference type="PROSITE" id="PS51462"/>
    </source>
</evidence>
<sequence>MLNLSQPLVGVVVMVFKEGKVLLHKRKGSHGNNEYGSLGGHLEHGESFEECARRECREEAGIEIQNVRFLFLMNVKRYAPKHYVHINLVADWKSGEPKNMEPDKGGEWQWYDLEKLPSPLFYTEPFVFESLKTGQNY</sequence>